<protein>
    <submittedName>
        <fullName evidence="1">Ethanolamine ammonia-lyase reactivating factor EutA</fullName>
    </submittedName>
</protein>
<dbReference type="SUPFAM" id="SSF53067">
    <property type="entry name" value="Actin-like ATPase domain"/>
    <property type="match status" value="1"/>
</dbReference>
<dbReference type="PANTHER" id="PTHR32432">
    <property type="entry name" value="CELL DIVISION PROTEIN FTSA-RELATED"/>
    <property type="match status" value="1"/>
</dbReference>
<dbReference type="Proteomes" id="UP000440004">
    <property type="component" value="Unassembled WGS sequence"/>
</dbReference>
<dbReference type="InterPro" id="IPR043129">
    <property type="entry name" value="ATPase_NBD"/>
</dbReference>
<reference evidence="1 2" key="1">
    <citation type="submission" date="2019-10" db="EMBL/GenBank/DDBJ databases">
        <title>Alkalibaculum tamaniensis sp.nov., a new alkaliphilic acetogen, isolated on methoxylated aromatics from a mud volcano.</title>
        <authorList>
            <person name="Khomyakova M.A."/>
            <person name="Merkel A.Y."/>
            <person name="Bonch-Osmolovskaya E.A."/>
            <person name="Slobodkin A.I."/>
        </authorList>
    </citation>
    <scope>NUCLEOTIDE SEQUENCE [LARGE SCALE GENOMIC DNA]</scope>
    <source>
        <strain evidence="1 2">M08DMB</strain>
    </source>
</reference>
<name>A0A6A7K8U0_9FIRM</name>
<dbReference type="Pfam" id="PF06277">
    <property type="entry name" value="EutA"/>
    <property type="match status" value="1"/>
</dbReference>
<dbReference type="NCBIfam" id="NF007992">
    <property type="entry name" value="PRK10719.1-3"/>
    <property type="match status" value="1"/>
</dbReference>
<dbReference type="AlphaFoldDB" id="A0A6A7K8U0"/>
<dbReference type="InterPro" id="IPR009377">
    <property type="entry name" value="EutA"/>
</dbReference>
<evidence type="ECO:0000313" key="2">
    <source>
        <dbReference type="Proteomes" id="UP000440004"/>
    </source>
</evidence>
<evidence type="ECO:0000313" key="1">
    <source>
        <dbReference type="EMBL" id="MPW25523.1"/>
    </source>
</evidence>
<dbReference type="EMBL" id="WHNX01000008">
    <property type="protein sequence ID" value="MPW25523.1"/>
    <property type="molecule type" value="Genomic_DNA"/>
</dbReference>
<gene>
    <name evidence="1" type="primary">eutA</name>
    <name evidence="1" type="ORF">GC105_06950</name>
</gene>
<organism evidence="1 2">
    <name type="scientific">Alkalibaculum sporogenes</name>
    <dbReference type="NCBI Taxonomy" id="2655001"/>
    <lineage>
        <taxon>Bacteria</taxon>
        <taxon>Bacillati</taxon>
        <taxon>Bacillota</taxon>
        <taxon>Clostridia</taxon>
        <taxon>Eubacteriales</taxon>
        <taxon>Eubacteriaceae</taxon>
        <taxon>Alkalibaculum</taxon>
    </lineage>
</organism>
<comment type="caution">
    <text evidence="1">The sequence shown here is derived from an EMBL/GenBank/DDBJ whole genome shotgun (WGS) entry which is preliminary data.</text>
</comment>
<dbReference type="GO" id="GO:0016829">
    <property type="term" value="F:lyase activity"/>
    <property type="evidence" value="ECO:0007669"/>
    <property type="project" value="UniProtKB-KW"/>
</dbReference>
<dbReference type="InterPro" id="IPR050696">
    <property type="entry name" value="FtsA/MreB"/>
</dbReference>
<keyword evidence="2" id="KW-1185">Reference proteome</keyword>
<dbReference type="PANTHER" id="PTHR32432:SF13">
    <property type="entry name" value="ETHANOLAMINE AMMONIA-LYASE REACTIVASE EUTA"/>
    <property type="match status" value="1"/>
</dbReference>
<sequence length="479" mass="52856">MKNFKRQEILSVGIDIGTSTTQLIFSKIILENLASSFNIARIAIIGKDIMYRSKVYFTPLTLDDRIDLENVIEIIDYEYKNAKIDKKDIAIGAVIITGETARRANANEVLHKLSGYAGDFVVATAGPDLESIISGKGAGTDKISKDMNAVVANIDIGGGTSNLAVFDHGEAITAGCMDIGGRLIKLDETKEIIYINEKIKKIIENENLNISIGKQADEKEISKLAKIMVRQIEAAVGVCPKDQYYNMMLTGKDMPLKKPIQYITFSGGVADVVYHQHDNEDVFKYQDIGVILAHEIKHSIIFKELHVMEPEETIRATVVGAGSHTADISGSTIEYDESILPIKNIPVVKIPTDLNKEKIDFDKELAKRIEWFRIDGKQQKIAVSFEGTPSPSFKQVEAYAEQLISGMKEVINSKHPIIILVENDMAKALGQTIRRMLGRKYPMICIDSVKAGEGDYIDVGNPIAGGVVLPVIVKTLVFQ</sequence>
<keyword evidence="1" id="KW-0456">Lyase</keyword>
<accession>A0A6A7K8U0</accession>
<proteinExistence type="predicted"/>
<dbReference type="PIRSF" id="PIRSF012293">
    <property type="entry name" value="EutA"/>
    <property type="match status" value="1"/>
</dbReference>
<dbReference type="Gene3D" id="3.30.420.40">
    <property type="match status" value="1"/>
</dbReference>